<keyword evidence="3" id="KW-1185">Reference proteome</keyword>
<sequence length="280" mass="32350">MHVLGQQANPIYEVYLIRGYQAQNLLKTDMAKLHRIASGLAILMKIATPLAMLPNSSIPTYKYEPSSGVSNTLQSFQTHEKTLILLFVSNTLAYIGVSKFCLSPDSKRLRGESFCSVFPFSRFIMRLSMICLIQLVRIYASEKMSREHMSKVSRKRLCYHLGMHCLLSLLGKVFEIFGCSLFLSIYKMSIDILFLFRAEHRHVGSDNFNLFSSRSHTIFTLVNFPMTSKFLSVDFHFAFFMTLCFYLCWGFGEHLYKHSSSVFIPQKSPEVWINYLWTTE</sequence>
<feature type="transmembrane region" description="Helical" evidence="1">
    <location>
        <begin position="235"/>
        <end position="252"/>
    </location>
</feature>
<gene>
    <name evidence="2" type="ORF">RND81_04G022500</name>
</gene>
<dbReference type="Proteomes" id="UP001443914">
    <property type="component" value="Unassembled WGS sequence"/>
</dbReference>
<proteinExistence type="predicted"/>
<protein>
    <submittedName>
        <fullName evidence="2">Uncharacterized protein</fullName>
    </submittedName>
</protein>
<reference evidence="2" key="1">
    <citation type="submission" date="2024-03" db="EMBL/GenBank/DDBJ databases">
        <title>WGS assembly of Saponaria officinalis var. Norfolk2.</title>
        <authorList>
            <person name="Jenkins J."/>
            <person name="Shu S."/>
            <person name="Grimwood J."/>
            <person name="Barry K."/>
            <person name="Goodstein D."/>
            <person name="Schmutz J."/>
            <person name="Leebens-Mack J."/>
            <person name="Osbourn A."/>
        </authorList>
    </citation>
    <scope>NUCLEOTIDE SEQUENCE [LARGE SCALE GENOMIC DNA]</scope>
    <source>
        <strain evidence="2">JIC</strain>
    </source>
</reference>
<evidence type="ECO:0000313" key="3">
    <source>
        <dbReference type="Proteomes" id="UP001443914"/>
    </source>
</evidence>
<feature type="transmembrane region" description="Helical" evidence="1">
    <location>
        <begin position="161"/>
        <end position="186"/>
    </location>
</feature>
<name>A0AAW1LHV9_SAPOF</name>
<keyword evidence="1" id="KW-0812">Transmembrane</keyword>
<dbReference type="AlphaFoldDB" id="A0AAW1LHV9"/>
<evidence type="ECO:0000256" key="1">
    <source>
        <dbReference type="SAM" id="Phobius"/>
    </source>
</evidence>
<keyword evidence="1" id="KW-0472">Membrane</keyword>
<dbReference type="EMBL" id="JBDFQZ010000004">
    <property type="protein sequence ID" value="KAK9732791.1"/>
    <property type="molecule type" value="Genomic_DNA"/>
</dbReference>
<keyword evidence="1" id="KW-1133">Transmembrane helix</keyword>
<accession>A0AAW1LHV9</accession>
<evidence type="ECO:0000313" key="2">
    <source>
        <dbReference type="EMBL" id="KAK9732791.1"/>
    </source>
</evidence>
<comment type="caution">
    <text evidence="2">The sequence shown here is derived from an EMBL/GenBank/DDBJ whole genome shotgun (WGS) entry which is preliminary data.</text>
</comment>
<organism evidence="2 3">
    <name type="scientific">Saponaria officinalis</name>
    <name type="common">Common soapwort</name>
    <name type="synonym">Lychnis saponaria</name>
    <dbReference type="NCBI Taxonomy" id="3572"/>
    <lineage>
        <taxon>Eukaryota</taxon>
        <taxon>Viridiplantae</taxon>
        <taxon>Streptophyta</taxon>
        <taxon>Embryophyta</taxon>
        <taxon>Tracheophyta</taxon>
        <taxon>Spermatophyta</taxon>
        <taxon>Magnoliopsida</taxon>
        <taxon>eudicotyledons</taxon>
        <taxon>Gunneridae</taxon>
        <taxon>Pentapetalae</taxon>
        <taxon>Caryophyllales</taxon>
        <taxon>Caryophyllaceae</taxon>
        <taxon>Caryophylleae</taxon>
        <taxon>Saponaria</taxon>
    </lineage>
</organism>